<keyword evidence="1" id="KW-0808">Transferase</keyword>
<name>A0A0L7KZB5_OPEBR</name>
<dbReference type="PANTHER" id="PTHR21485:SF3">
    <property type="entry name" value="N-ACYLNEURAMINATE CYTIDYLYLTRANSFERASE"/>
    <property type="match status" value="1"/>
</dbReference>
<dbReference type="AlphaFoldDB" id="A0A0L7KZB5"/>
<keyword evidence="2" id="KW-1185">Reference proteome</keyword>
<dbReference type="GO" id="GO:0008781">
    <property type="term" value="F:N-acylneuraminate cytidylyltransferase activity"/>
    <property type="evidence" value="ECO:0007669"/>
    <property type="project" value="TreeGrafter"/>
</dbReference>
<evidence type="ECO:0000313" key="1">
    <source>
        <dbReference type="EMBL" id="KOB68490.1"/>
    </source>
</evidence>
<sequence length="123" mass="13629">MNDDGNIRSDISGFSTTRSREKIYNVAPVQKLASAVLILARGGSKGVRLKNLQKVGGRTLIRNTVETARDAGIDDITVSTDHPLIALEALKPRRQDWNGEFLETGSFYIARKQLVNDGRFQND</sequence>
<dbReference type="Gene3D" id="3.90.550.10">
    <property type="entry name" value="Spore Coat Polysaccharide Biosynthesis Protein SpsA, Chain A"/>
    <property type="match status" value="1"/>
</dbReference>
<reference evidence="1 2" key="1">
    <citation type="journal article" date="2015" name="Genome Biol. Evol.">
        <title>The genome of winter moth (Operophtera brumata) provides a genomic perspective on sexual dimorphism and phenology.</title>
        <authorList>
            <person name="Derks M.F."/>
            <person name="Smit S."/>
            <person name="Salis L."/>
            <person name="Schijlen E."/>
            <person name="Bossers A."/>
            <person name="Mateman C."/>
            <person name="Pijl A.S."/>
            <person name="de Ridder D."/>
            <person name="Groenen M.A."/>
            <person name="Visser M.E."/>
            <person name="Megens H.J."/>
        </authorList>
    </citation>
    <scope>NUCLEOTIDE SEQUENCE [LARGE SCALE GENOMIC DNA]</scope>
    <source>
        <strain evidence="1">WM2013NL</strain>
        <tissue evidence="1">Head and thorax</tissue>
    </source>
</reference>
<dbReference type="InterPro" id="IPR003329">
    <property type="entry name" value="Cytidylyl_trans"/>
</dbReference>
<protein>
    <submittedName>
        <fullName evidence="1">N-acylneuraminate cytidylyltransferase-like protein</fullName>
    </submittedName>
</protein>
<gene>
    <name evidence="1" type="ORF">OBRU01_18209</name>
</gene>
<evidence type="ECO:0000313" key="2">
    <source>
        <dbReference type="Proteomes" id="UP000037510"/>
    </source>
</evidence>
<accession>A0A0L7KZB5</accession>
<feature type="non-terminal residue" evidence="1">
    <location>
        <position position="123"/>
    </location>
</feature>
<dbReference type="InterPro" id="IPR029044">
    <property type="entry name" value="Nucleotide-diphossugar_trans"/>
</dbReference>
<dbReference type="Proteomes" id="UP000037510">
    <property type="component" value="Unassembled WGS sequence"/>
</dbReference>
<dbReference type="PANTHER" id="PTHR21485">
    <property type="entry name" value="HAD SUPERFAMILY MEMBERS CMAS AND KDSC"/>
    <property type="match status" value="1"/>
</dbReference>
<keyword evidence="1" id="KW-0548">Nucleotidyltransferase</keyword>
<dbReference type="InterPro" id="IPR050793">
    <property type="entry name" value="CMP-NeuNAc_synthase"/>
</dbReference>
<organism evidence="1 2">
    <name type="scientific">Operophtera brumata</name>
    <name type="common">Winter moth</name>
    <name type="synonym">Phalaena brumata</name>
    <dbReference type="NCBI Taxonomy" id="104452"/>
    <lineage>
        <taxon>Eukaryota</taxon>
        <taxon>Metazoa</taxon>
        <taxon>Ecdysozoa</taxon>
        <taxon>Arthropoda</taxon>
        <taxon>Hexapoda</taxon>
        <taxon>Insecta</taxon>
        <taxon>Pterygota</taxon>
        <taxon>Neoptera</taxon>
        <taxon>Endopterygota</taxon>
        <taxon>Lepidoptera</taxon>
        <taxon>Glossata</taxon>
        <taxon>Ditrysia</taxon>
        <taxon>Geometroidea</taxon>
        <taxon>Geometridae</taxon>
        <taxon>Larentiinae</taxon>
        <taxon>Operophtera</taxon>
    </lineage>
</organism>
<comment type="caution">
    <text evidence="1">The sequence shown here is derived from an EMBL/GenBank/DDBJ whole genome shotgun (WGS) entry which is preliminary data.</text>
</comment>
<dbReference type="Pfam" id="PF02348">
    <property type="entry name" value="CTP_transf_3"/>
    <property type="match status" value="1"/>
</dbReference>
<proteinExistence type="predicted"/>
<dbReference type="SUPFAM" id="SSF53448">
    <property type="entry name" value="Nucleotide-diphospho-sugar transferases"/>
    <property type="match status" value="1"/>
</dbReference>
<dbReference type="EMBL" id="JTDY01004182">
    <property type="protein sequence ID" value="KOB68490.1"/>
    <property type="molecule type" value="Genomic_DNA"/>
</dbReference>